<keyword evidence="3" id="KW-1185">Reference proteome</keyword>
<dbReference type="Pfam" id="PF21805">
    <property type="entry name" value="Imm5_like"/>
    <property type="match status" value="1"/>
</dbReference>
<dbReference type="InterPro" id="IPR048667">
    <property type="entry name" value="Imm5-like"/>
</dbReference>
<dbReference type="OrthoDB" id="166981at2"/>
<gene>
    <name evidence="2" type="ORF">SAMN04488122_2816</name>
</gene>
<evidence type="ECO:0000313" key="3">
    <source>
        <dbReference type="Proteomes" id="UP000199310"/>
    </source>
</evidence>
<accession>A0A1I0RGU8</accession>
<dbReference type="STRING" id="29529.SAMN04488122_2816"/>
<dbReference type="Proteomes" id="UP000199310">
    <property type="component" value="Unassembled WGS sequence"/>
</dbReference>
<protein>
    <recommendedName>
        <fullName evidence="1">Imm-5-like domain-containing protein</fullName>
    </recommendedName>
</protein>
<evidence type="ECO:0000313" key="2">
    <source>
        <dbReference type="EMBL" id="SEW40095.1"/>
    </source>
</evidence>
<evidence type="ECO:0000259" key="1">
    <source>
        <dbReference type="Pfam" id="PF21805"/>
    </source>
</evidence>
<reference evidence="3" key="1">
    <citation type="submission" date="2016-10" db="EMBL/GenBank/DDBJ databases">
        <authorList>
            <person name="Varghese N."/>
            <person name="Submissions S."/>
        </authorList>
    </citation>
    <scope>NUCLEOTIDE SEQUENCE [LARGE SCALE GENOMIC DNA]</scope>
    <source>
        <strain evidence="3">DSM 3695</strain>
    </source>
</reference>
<sequence length="148" mass="15862">MRDKRFVALHRGGPLTKERHVQLIQWAHDCVSHILPLWKGVPDERLTSALATAREWATGKASVGDARNAALAAIAVANETIDPVGVLVARAVGHAVATAHMTDHCLRAAAYARKAATAAGRSVAEEIQWQEQKVPAGVRDLVPTPDNV</sequence>
<feature type="domain" description="Imm-5-like" evidence="1">
    <location>
        <begin position="15"/>
        <end position="135"/>
    </location>
</feature>
<proteinExistence type="predicted"/>
<dbReference type="EMBL" id="FOJG01000001">
    <property type="protein sequence ID" value="SEW40095.1"/>
    <property type="molecule type" value="Genomic_DNA"/>
</dbReference>
<dbReference type="RefSeq" id="WP_089895689.1">
    <property type="nucleotide sequence ID" value="NZ_FOJG01000001.1"/>
</dbReference>
<name>A0A1I0RGU8_9BACT</name>
<organism evidence="2 3">
    <name type="scientific">Chitinophaga arvensicola</name>
    <dbReference type="NCBI Taxonomy" id="29529"/>
    <lineage>
        <taxon>Bacteria</taxon>
        <taxon>Pseudomonadati</taxon>
        <taxon>Bacteroidota</taxon>
        <taxon>Chitinophagia</taxon>
        <taxon>Chitinophagales</taxon>
        <taxon>Chitinophagaceae</taxon>
        <taxon>Chitinophaga</taxon>
    </lineage>
</organism>
<dbReference type="AlphaFoldDB" id="A0A1I0RGU8"/>